<organism evidence="5 6">
    <name type="scientific">Herbidospora galbida</name>
    <dbReference type="NCBI Taxonomy" id="2575442"/>
    <lineage>
        <taxon>Bacteria</taxon>
        <taxon>Bacillati</taxon>
        <taxon>Actinomycetota</taxon>
        <taxon>Actinomycetes</taxon>
        <taxon>Streptosporangiales</taxon>
        <taxon>Streptosporangiaceae</taxon>
        <taxon>Herbidospora</taxon>
    </lineage>
</organism>
<dbReference type="InterPro" id="IPR002772">
    <property type="entry name" value="Glyco_hydro_3_C"/>
</dbReference>
<name>A0A4U3MD31_9ACTN</name>
<protein>
    <submittedName>
        <fullName evidence="5">Glycosyl hydrolase</fullName>
    </submittedName>
</protein>
<dbReference type="Gene3D" id="2.60.120.260">
    <property type="entry name" value="Galactose-binding domain-like"/>
    <property type="match status" value="1"/>
</dbReference>
<dbReference type="EMBL" id="SZQA01000026">
    <property type="protein sequence ID" value="TKK85677.1"/>
    <property type="molecule type" value="Genomic_DNA"/>
</dbReference>
<dbReference type="PRINTS" id="PR00133">
    <property type="entry name" value="GLHYDRLASE3"/>
</dbReference>
<keyword evidence="6" id="KW-1185">Reference proteome</keyword>
<dbReference type="Gene3D" id="3.20.20.300">
    <property type="entry name" value="Glycoside hydrolase, family 3, N-terminal domain"/>
    <property type="match status" value="1"/>
</dbReference>
<dbReference type="PANTHER" id="PTHR42715:SF10">
    <property type="entry name" value="BETA-GLUCOSIDASE"/>
    <property type="match status" value="1"/>
</dbReference>
<dbReference type="GO" id="GO:0004553">
    <property type="term" value="F:hydrolase activity, hydrolyzing O-glycosyl compounds"/>
    <property type="evidence" value="ECO:0007669"/>
    <property type="project" value="InterPro"/>
</dbReference>
<dbReference type="InterPro" id="IPR001764">
    <property type="entry name" value="Glyco_hydro_3_N"/>
</dbReference>
<evidence type="ECO:0000256" key="3">
    <source>
        <dbReference type="SAM" id="MobiDB-lite"/>
    </source>
</evidence>
<gene>
    <name evidence="5" type="ORF">FDA94_25095</name>
</gene>
<dbReference type="InterPro" id="IPR036962">
    <property type="entry name" value="Glyco_hydro_3_N_sf"/>
</dbReference>
<dbReference type="SUPFAM" id="SSF52279">
    <property type="entry name" value="Beta-D-glucan exohydrolase, C-terminal domain"/>
    <property type="match status" value="1"/>
</dbReference>
<reference evidence="5 6" key="1">
    <citation type="submission" date="2019-04" db="EMBL/GenBank/DDBJ databases">
        <title>Herbidospora sp. NEAU-GS14.nov., a novel actinomycete isolated from soil.</title>
        <authorList>
            <person name="Han L."/>
        </authorList>
    </citation>
    <scope>NUCLEOTIDE SEQUENCE [LARGE SCALE GENOMIC DNA]</scope>
    <source>
        <strain evidence="5 6">NEAU-GS14</strain>
    </source>
</reference>
<evidence type="ECO:0000256" key="2">
    <source>
        <dbReference type="ARBA" id="ARBA00022801"/>
    </source>
</evidence>
<dbReference type="AlphaFoldDB" id="A0A4U3MD31"/>
<dbReference type="GO" id="GO:0005975">
    <property type="term" value="P:carbohydrate metabolic process"/>
    <property type="evidence" value="ECO:0007669"/>
    <property type="project" value="InterPro"/>
</dbReference>
<accession>A0A4U3MD31</accession>
<sequence>MSDGPVGVRGPGWDERRTSLVLPSPTALAATWDADLVRDLGALLGSEARRKGVDVLLAPNLNLHRSPLGGRHFECFSEDPLLTGLIGAAYIAGVQSRGVAATAKHYVGNEAETERMTYDSLIAARVLREVYLAPFEAAVAAGVWVVMSAYNQVNGALMAESPLLRDPLKTEWGFDGVVVSDWGGVRSTVASALAGQDLAMPGPNDFWGDPLREAVREGTVPEAVVHDKVARLRLLAARVRALPESATGPRPRAEHDAPFPAALSGRPHPGRATPPGVPMTLAERVQLTRNGLLAPEAAGSERAAGGGAADPDELALLRRAVADSCVLLKNDDGVLPLATPRIAVIGAHAARTRIQGGGSGGVYPSAVVSILDGLREVAPGLVHVPGVDIQAGPSPVDRAWVRMLGDDGAELFAEDRRTGWLPEPSVVEGTRTVEVSSFLRPEVSGHWRLSIAGWGRLTLSVDGRPVLDTHVPCDSDDPATVHLKPPFRHAVVWLEEGVEVLVTGTRAIEPHTGRACVLAADPPRPDDDAAIQAAVDAARSADVAVVVVGTTEEIESEAHDRTGLGLPGRQDDLVKAVAAAATTVVVVNSGGPVAMPWRDEVDALLLCWFPGQQGGHGVADVLSGRREPGGRLPTTWSDVPLVEAAPVHGQVIYAEGLNVGHRGWLTADRSPGYWFGHGLGYTTWSYESLTPVGDGVRVRVRNTGERPGREVVQVYLSKPGSGRPPRWLAGFAVVRADPGEAVEVTVALPRRAFQHWEGGGWRTEEGEFVVHAGRSVVDLRLKCVASPSP</sequence>
<keyword evidence="2 5" id="KW-0378">Hydrolase</keyword>
<dbReference type="Gene3D" id="3.40.50.1700">
    <property type="entry name" value="Glycoside hydrolase family 3 C-terminal domain"/>
    <property type="match status" value="1"/>
</dbReference>
<dbReference type="Proteomes" id="UP000308705">
    <property type="component" value="Unassembled WGS sequence"/>
</dbReference>
<dbReference type="Pfam" id="PF00933">
    <property type="entry name" value="Glyco_hydro_3"/>
    <property type="match status" value="1"/>
</dbReference>
<proteinExistence type="inferred from homology"/>
<evidence type="ECO:0000313" key="5">
    <source>
        <dbReference type="EMBL" id="TKK85677.1"/>
    </source>
</evidence>
<dbReference type="OrthoDB" id="3187421at2"/>
<comment type="caution">
    <text evidence="5">The sequence shown here is derived from an EMBL/GenBank/DDBJ whole genome shotgun (WGS) entry which is preliminary data.</text>
</comment>
<dbReference type="PANTHER" id="PTHR42715">
    <property type="entry name" value="BETA-GLUCOSIDASE"/>
    <property type="match status" value="1"/>
</dbReference>
<dbReference type="SMART" id="SM01217">
    <property type="entry name" value="Fn3_like"/>
    <property type="match status" value="1"/>
</dbReference>
<dbReference type="SUPFAM" id="SSF51445">
    <property type="entry name" value="(Trans)glycosidases"/>
    <property type="match status" value="1"/>
</dbReference>
<dbReference type="InterPro" id="IPR013783">
    <property type="entry name" value="Ig-like_fold"/>
</dbReference>
<evidence type="ECO:0000313" key="6">
    <source>
        <dbReference type="Proteomes" id="UP000308705"/>
    </source>
</evidence>
<feature type="region of interest" description="Disordered" evidence="3">
    <location>
        <begin position="243"/>
        <end position="273"/>
    </location>
</feature>
<dbReference type="InterPro" id="IPR026891">
    <property type="entry name" value="Fn3-like"/>
</dbReference>
<evidence type="ECO:0000259" key="4">
    <source>
        <dbReference type="SMART" id="SM01217"/>
    </source>
</evidence>
<dbReference type="InterPro" id="IPR036881">
    <property type="entry name" value="Glyco_hydro_3_C_sf"/>
</dbReference>
<dbReference type="Pfam" id="PF01915">
    <property type="entry name" value="Glyco_hydro_3_C"/>
    <property type="match status" value="1"/>
</dbReference>
<dbReference type="SUPFAM" id="SSF56988">
    <property type="entry name" value="Anthrax protective antigen"/>
    <property type="match status" value="1"/>
</dbReference>
<evidence type="ECO:0000256" key="1">
    <source>
        <dbReference type="ARBA" id="ARBA00005336"/>
    </source>
</evidence>
<dbReference type="Gene3D" id="2.60.40.10">
    <property type="entry name" value="Immunoglobulins"/>
    <property type="match status" value="1"/>
</dbReference>
<dbReference type="InterPro" id="IPR050288">
    <property type="entry name" value="Cellulose_deg_GH3"/>
</dbReference>
<comment type="similarity">
    <text evidence="1">Belongs to the glycosyl hydrolase 3 family.</text>
</comment>
<feature type="domain" description="Fibronectin type III-like" evidence="4">
    <location>
        <begin position="710"/>
        <end position="776"/>
    </location>
</feature>
<dbReference type="Pfam" id="PF14310">
    <property type="entry name" value="Fn3-like"/>
    <property type="match status" value="1"/>
</dbReference>
<dbReference type="InterPro" id="IPR017853">
    <property type="entry name" value="GH"/>
</dbReference>